<sequence length="375" mass="44487">MDKNKKVLIIMPSEKEAEFIHGVFKLYIAIKNDELFQARFHISILHQCRKDSVLEKKLKPIIVEMEKLYKPNLQSSGSFQNDDQEVVIIGIQNGSNINFDNIESHERSHRKRARYDSENLNEYNDSENGTNFEIEKNYSNQQKIIRPPAKKQRKIHQYFTSKNSVAQIPQISTSNVKICEKTGSHYQLLEEEFAGKNVQYLYIFDSDNKKLCYKYTRHQPKNRYVCNKCKRNNTSSVWAKLCTDENEKEYIEFGKTQHTCELQPFKSEKSTKRKCLPYSQFNIIDGHDKKPDYKLVKQKYGDREIQYLYIFDENDKSLCYKYIWNRSQKRFVCYSCDRKHHVSVAARIVKNKDGEDCLALTTRQHECELKKFDLN</sequence>
<reference evidence="2" key="1">
    <citation type="submission" date="2022-11" db="UniProtKB">
        <authorList>
            <consortium name="WormBaseParasite"/>
        </authorList>
    </citation>
    <scope>IDENTIFICATION</scope>
</reference>
<evidence type="ECO:0000313" key="1">
    <source>
        <dbReference type="Proteomes" id="UP000887579"/>
    </source>
</evidence>
<proteinExistence type="predicted"/>
<evidence type="ECO:0000313" key="2">
    <source>
        <dbReference type="WBParaSite" id="ES5_v2.g18232.t1"/>
    </source>
</evidence>
<organism evidence="1 2">
    <name type="scientific">Panagrolaimus sp. ES5</name>
    <dbReference type="NCBI Taxonomy" id="591445"/>
    <lineage>
        <taxon>Eukaryota</taxon>
        <taxon>Metazoa</taxon>
        <taxon>Ecdysozoa</taxon>
        <taxon>Nematoda</taxon>
        <taxon>Chromadorea</taxon>
        <taxon>Rhabditida</taxon>
        <taxon>Tylenchina</taxon>
        <taxon>Panagrolaimomorpha</taxon>
        <taxon>Panagrolaimoidea</taxon>
        <taxon>Panagrolaimidae</taxon>
        <taxon>Panagrolaimus</taxon>
    </lineage>
</organism>
<accession>A0AC34FLV6</accession>
<dbReference type="WBParaSite" id="ES5_v2.g18232.t1">
    <property type="protein sequence ID" value="ES5_v2.g18232.t1"/>
    <property type="gene ID" value="ES5_v2.g18232"/>
</dbReference>
<name>A0AC34FLV6_9BILA</name>
<dbReference type="Proteomes" id="UP000887579">
    <property type="component" value="Unplaced"/>
</dbReference>
<protein>
    <submittedName>
        <fullName evidence="2">Uncharacterized protein</fullName>
    </submittedName>
</protein>